<dbReference type="PANTHER" id="PTHR37984">
    <property type="entry name" value="PROTEIN CBG26694"/>
    <property type="match status" value="1"/>
</dbReference>
<dbReference type="SUPFAM" id="SSF56672">
    <property type="entry name" value="DNA/RNA polymerases"/>
    <property type="match status" value="1"/>
</dbReference>
<feature type="domain" description="Reverse transcriptase" evidence="1">
    <location>
        <begin position="58"/>
        <end position="188"/>
    </location>
</feature>
<dbReference type="Pfam" id="PF00078">
    <property type="entry name" value="RVT_1"/>
    <property type="match status" value="1"/>
</dbReference>
<comment type="caution">
    <text evidence="2">The sequence shown here is derived from an EMBL/GenBank/DDBJ whole genome shotgun (WGS) entry which is preliminary data.</text>
</comment>
<dbReference type="InterPro" id="IPR043502">
    <property type="entry name" value="DNA/RNA_pol_sf"/>
</dbReference>
<name>A0ABQ9HU34_9NEOP</name>
<dbReference type="CDD" id="cd01647">
    <property type="entry name" value="RT_LTR"/>
    <property type="match status" value="1"/>
</dbReference>
<sequence length="387" mass="45269">MSQYPDLFKGIGFLSGKHHLEIDTSAKPVQQPPHRYPTLLWLKVKEKLTEMIKDKIILPELTHAKVFSILDVKRGFWQMQLDEATSRLTTFWGPDDERYKLLRYLFVLLTAPEDFQRALMKTLRGLKWVVVIADDILVYGRRHSEEKTRVEHGQNLECLLERAQASNLKFKSEKLRLHERQVTYMGHVLSPDSLKADPHSAGNSRHAATEHMELQVEPEWTRRRPLAQRTTRKLWIKMPHKDETQLGTYREGNTHNFLRLQLLPSLLMWSNKYSSTHRKSTARYHFQEASLVNPQTPTYNITVKYKKGKELYLADTVSSASVQEDLNQVHDSDQEHAPASHRTLDRIQQCTIADGGLQTLHTIIKEGWPERKSDVPEHVWEYWHCRD</sequence>
<organism evidence="2 3">
    <name type="scientific">Dryococelus australis</name>
    <dbReference type="NCBI Taxonomy" id="614101"/>
    <lineage>
        <taxon>Eukaryota</taxon>
        <taxon>Metazoa</taxon>
        <taxon>Ecdysozoa</taxon>
        <taxon>Arthropoda</taxon>
        <taxon>Hexapoda</taxon>
        <taxon>Insecta</taxon>
        <taxon>Pterygota</taxon>
        <taxon>Neoptera</taxon>
        <taxon>Polyneoptera</taxon>
        <taxon>Phasmatodea</taxon>
        <taxon>Verophasmatodea</taxon>
        <taxon>Anareolatae</taxon>
        <taxon>Phasmatidae</taxon>
        <taxon>Eurycanthinae</taxon>
        <taxon>Dryococelus</taxon>
    </lineage>
</organism>
<evidence type="ECO:0000313" key="3">
    <source>
        <dbReference type="Proteomes" id="UP001159363"/>
    </source>
</evidence>
<dbReference type="Proteomes" id="UP001159363">
    <property type="component" value="Chromosome X"/>
</dbReference>
<dbReference type="Gene3D" id="3.30.70.270">
    <property type="match status" value="1"/>
</dbReference>
<protein>
    <recommendedName>
        <fullName evidence="1">Reverse transcriptase domain-containing protein</fullName>
    </recommendedName>
</protein>
<keyword evidence="3" id="KW-1185">Reference proteome</keyword>
<gene>
    <name evidence="2" type="ORF">PR048_013940</name>
</gene>
<accession>A0ABQ9HU34</accession>
<reference evidence="2 3" key="1">
    <citation type="submission" date="2023-02" db="EMBL/GenBank/DDBJ databases">
        <title>LHISI_Scaffold_Assembly.</title>
        <authorList>
            <person name="Stuart O.P."/>
            <person name="Cleave R."/>
            <person name="Magrath M.J.L."/>
            <person name="Mikheyev A.S."/>
        </authorList>
    </citation>
    <scope>NUCLEOTIDE SEQUENCE [LARGE SCALE GENOMIC DNA]</scope>
    <source>
        <strain evidence="2">Daus_M_001</strain>
        <tissue evidence="2">Leg muscle</tissue>
    </source>
</reference>
<evidence type="ECO:0000313" key="2">
    <source>
        <dbReference type="EMBL" id="KAJ8887722.1"/>
    </source>
</evidence>
<evidence type="ECO:0000259" key="1">
    <source>
        <dbReference type="Pfam" id="PF00078"/>
    </source>
</evidence>
<dbReference type="EMBL" id="JARBHB010000004">
    <property type="protein sequence ID" value="KAJ8887722.1"/>
    <property type="molecule type" value="Genomic_DNA"/>
</dbReference>
<proteinExistence type="predicted"/>
<dbReference type="InterPro" id="IPR000477">
    <property type="entry name" value="RT_dom"/>
</dbReference>
<dbReference type="Gene3D" id="3.10.10.10">
    <property type="entry name" value="HIV Type 1 Reverse Transcriptase, subunit A, domain 1"/>
    <property type="match status" value="1"/>
</dbReference>
<dbReference type="InterPro" id="IPR043128">
    <property type="entry name" value="Rev_trsase/Diguanyl_cyclase"/>
</dbReference>
<dbReference type="InterPro" id="IPR050951">
    <property type="entry name" value="Retrovirus_Pol_polyprotein"/>
</dbReference>
<dbReference type="PANTHER" id="PTHR37984:SF8">
    <property type="entry name" value="CCHC-TYPE DOMAIN-CONTAINING PROTEIN"/>
    <property type="match status" value="1"/>
</dbReference>